<proteinExistence type="predicted"/>
<gene>
    <name evidence="1" type="ORF">DSO57_1039147</name>
</gene>
<evidence type="ECO:0000313" key="2">
    <source>
        <dbReference type="Proteomes" id="UP001165960"/>
    </source>
</evidence>
<organism evidence="1 2">
    <name type="scientific">Entomophthora muscae</name>
    <dbReference type="NCBI Taxonomy" id="34485"/>
    <lineage>
        <taxon>Eukaryota</taxon>
        <taxon>Fungi</taxon>
        <taxon>Fungi incertae sedis</taxon>
        <taxon>Zoopagomycota</taxon>
        <taxon>Entomophthoromycotina</taxon>
        <taxon>Entomophthoromycetes</taxon>
        <taxon>Entomophthorales</taxon>
        <taxon>Entomophthoraceae</taxon>
        <taxon>Entomophthora</taxon>
    </lineage>
</organism>
<name>A0ACC2SMJ9_9FUNG</name>
<keyword evidence="2" id="KW-1185">Reference proteome</keyword>
<protein>
    <submittedName>
        <fullName evidence="1">Uncharacterized protein</fullName>
    </submittedName>
</protein>
<accession>A0ACC2SMJ9</accession>
<reference evidence="1" key="1">
    <citation type="submission" date="2022-04" db="EMBL/GenBank/DDBJ databases">
        <title>Genome of the entomopathogenic fungus Entomophthora muscae.</title>
        <authorList>
            <person name="Elya C."/>
            <person name="Lovett B.R."/>
            <person name="Lee E."/>
            <person name="Macias A.M."/>
            <person name="Hajek A.E."/>
            <person name="De Bivort B.L."/>
            <person name="Kasson M.T."/>
            <person name="De Fine Licht H.H."/>
            <person name="Stajich J.E."/>
        </authorList>
    </citation>
    <scope>NUCLEOTIDE SEQUENCE</scope>
    <source>
        <strain evidence="1">Berkeley</strain>
    </source>
</reference>
<dbReference type="Proteomes" id="UP001165960">
    <property type="component" value="Unassembled WGS sequence"/>
</dbReference>
<comment type="caution">
    <text evidence="1">The sequence shown here is derived from an EMBL/GenBank/DDBJ whole genome shotgun (WGS) entry which is preliminary data.</text>
</comment>
<dbReference type="EMBL" id="QTSX02004855">
    <property type="protein sequence ID" value="KAJ9063601.1"/>
    <property type="molecule type" value="Genomic_DNA"/>
</dbReference>
<sequence length="257" mass="29434">MIAAICFIFYIKASLLQAYFTSKLIDPNSVGRLNLSDRFHLDSDLAWSDGRSSRYYTGLGMFNGLNEAWLDRTAKFYCPEKLSLHTINIHDAYTWVGKPVRISDLIICKEEHCEVRAQTQVTGKWAVKSKNEWQCEDWKKLLPHSIPRAAFEEKEIPKPLQKIFKDTGIWSLYFKEVSLLLDGTATKYGIKTNRSSSTNFVAAFPLSKGKELLGLVGQYNLCSSSMPVIQENNQEKFQLIKSSYCNKNDPTVLYQNY</sequence>
<evidence type="ECO:0000313" key="1">
    <source>
        <dbReference type="EMBL" id="KAJ9063601.1"/>
    </source>
</evidence>